<dbReference type="SUPFAM" id="SSF52172">
    <property type="entry name" value="CheY-like"/>
    <property type="match status" value="1"/>
</dbReference>
<sequence>MPRCQIAGDGKHVAKRILVVEDNDLNRKLFCDVLKANGHEVVPVADGNNVIATARKFAPDLVIMDIQLPGVSGVDLIAELKDNGDLAKVPVLAVTAYAGKGDEERIRGAGAEDYLAKPVSIGPFMAAVRRLVGE</sequence>
<evidence type="ECO:0000259" key="3">
    <source>
        <dbReference type="PROSITE" id="PS50110"/>
    </source>
</evidence>
<dbReference type="STRING" id="604088.SAMN04488060_0710"/>
<proteinExistence type="predicted"/>
<evidence type="ECO:0000313" key="5">
    <source>
        <dbReference type="Proteomes" id="UP000199331"/>
    </source>
</evidence>
<dbReference type="PANTHER" id="PTHR44591:SF3">
    <property type="entry name" value="RESPONSE REGULATORY DOMAIN-CONTAINING PROTEIN"/>
    <property type="match status" value="1"/>
</dbReference>
<dbReference type="InterPro" id="IPR050595">
    <property type="entry name" value="Bact_response_regulator"/>
</dbReference>
<dbReference type="PANTHER" id="PTHR44591">
    <property type="entry name" value="STRESS RESPONSE REGULATOR PROTEIN 1"/>
    <property type="match status" value="1"/>
</dbReference>
<name>A0A1I5L3C4_9SPHN</name>
<dbReference type="Gene3D" id="3.40.50.2300">
    <property type="match status" value="1"/>
</dbReference>
<dbReference type="AlphaFoldDB" id="A0A1I5L3C4"/>
<keyword evidence="5" id="KW-1185">Reference proteome</keyword>
<feature type="domain" description="Response regulatory" evidence="3">
    <location>
        <begin position="16"/>
        <end position="132"/>
    </location>
</feature>
<protein>
    <submittedName>
        <fullName evidence="4">Two-component system, cell cycle response regulator DivK</fullName>
    </submittedName>
</protein>
<organism evidence="4 5">
    <name type="scientific">Qipengyuania nanhaisediminis</name>
    <dbReference type="NCBI Taxonomy" id="604088"/>
    <lineage>
        <taxon>Bacteria</taxon>
        <taxon>Pseudomonadati</taxon>
        <taxon>Pseudomonadota</taxon>
        <taxon>Alphaproteobacteria</taxon>
        <taxon>Sphingomonadales</taxon>
        <taxon>Erythrobacteraceae</taxon>
        <taxon>Qipengyuania</taxon>
    </lineage>
</organism>
<dbReference type="GO" id="GO:0000160">
    <property type="term" value="P:phosphorelay signal transduction system"/>
    <property type="evidence" value="ECO:0007669"/>
    <property type="project" value="InterPro"/>
</dbReference>
<keyword evidence="1 2" id="KW-0597">Phosphoprotein</keyword>
<dbReference type="Pfam" id="PF00072">
    <property type="entry name" value="Response_reg"/>
    <property type="match status" value="1"/>
</dbReference>
<dbReference type="InterPro" id="IPR001789">
    <property type="entry name" value="Sig_transdc_resp-reg_receiver"/>
</dbReference>
<dbReference type="SMART" id="SM00448">
    <property type="entry name" value="REC"/>
    <property type="match status" value="1"/>
</dbReference>
<dbReference type="EMBL" id="FOWZ01000001">
    <property type="protein sequence ID" value="SFO91698.1"/>
    <property type="molecule type" value="Genomic_DNA"/>
</dbReference>
<dbReference type="PROSITE" id="PS50110">
    <property type="entry name" value="RESPONSE_REGULATORY"/>
    <property type="match status" value="1"/>
</dbReference>
<accession>A0A1I5L3C4</accession>
<evidence type="ECO:0000256" key="2">
    <source>
        <dbReference type="PROSITE-ProRule" id="PRU00169"/>
    </source>
</evidence>
<feature type="modified residue" description="4-aspartylphosphate" evidence="2">
    <location>
        <position position="65"/>
    </location>
</feature>
<evidence type="ECO:0000256" key="1">
    <source>
        <dbReference type="ARBA" id="ARBA00022553"/>
    </source>
</evidence>
<evidence type="ECO:0000313" key="4">
    <source>
        <dbReference type="EMBL" id="SFO91698.1"/>
    </source>
</evidence>
<gene>
    <name evidence="4" type="ORF">SAMN04488060_0710</name>
</gene>
<reference evidence="5" key="1">
    <citation type="submission" date="2016-10" db="EMBL/GenBank/DDBJ databases">
        <authorList>
            <person name="Varghese N."/>
            <person name="Submissions S."/>
        </authorList>
    </citation>
    <scope>NUCLEOTIDE SEQUENCE [LARGE SCALE GENOMIC DNA]</scope>
    <source>
        <strain evidence="5">CGMCC 1.7715</strain>
    </source>
</reference>
<dbReference type="Proteomes" id="UP000199331">
    <property type="component" value="Unassembled WGS sequence"/>
</dbReference>
<dbReference type="InterPro" id="IPR011006">
    <property type="entry name" value="CheY-like_superfamily"/>
</dbReference>